<evidence type="ECO:0008006" key="9">
    <source>
        <dbReference type="Google" id="ProtNLM"/>
    </source>
</evidence>
<dbReference type="Pfam" id="PF13087">
    <property type="entry name" value="AAA_12"/>
    <property type="match status" value="1"/>
</dbReference>
<dbReference type="AlphaFoldDB" id="A0A1H3WHD3"/>
<evidence type="ECO:0000313" key="8">
    <source>
        <dbReference type="Proteomes" id="UP000198658"/>
    </source>
</evidence>
<dbReference type="SUPFAM" id="SSF52540">
    <property type="entry name" value="P-loop containing nucleoside triphosphate hydrolases"/>
    <property type="match status" value="1"/>
</dbReference>
<dbReference type="EMBL" id="FNQO01000001">
    <property type="protein sequence ID" value="SDZ85638.1"/>
    <property type="molecule type" value="Genomic_DNA"/>
</dbReference>
<dbReference type="PANTHER" id="PTHR43788">
    <property type="entry name" value="DNA2/NAM7 HELICASE FAMILY MEMBER"/>
    <property type="match status" value="1"/>
</dbReference>
<feature type="domain" description="DNA2/NAM7 helicase-like C-terminal" evidence="5">
    <location>
        <begin position="935"/>
        <end position="1118"/>
    </location>
</feature>
<dbReference type="Gene3D" id="3.40.50.300">
    <property type="entry name" value="P-loop containing nucleotide triphosphate hydrolases"/>
    <property type="match status" value="2"/>
</dbReference>
<feature type="domain" description="YprB ribonuclease H-like" evidence="6">
    <location>
        <begin position="320"/>
        <end position="503"/>
    </location>
</feature>
<dbReference type="GO" id="GO:0005524">
    <property type="term" value="F:ATP binding"/>
    <property type="evidence" value="ECO:0007669"/>
    <property type="project" value="UniProtKB-KW"/>
</dbReference>
<dbReference type="Proteomes" id="UP000198658">
    <property type="component" value="Unassembled WGS sequence"/>
</dbReference>
<reference evidence="8" key="1">
    <citation type="submission" date="2016-10" db="EMBL/GenBank/DDBJ databases">
        <authorList>
            <person name="Varghese N."/>
            <person name="Submissions S."/>
        </authorList>
    </citation>
    <scope>NUCLEOTIDE SEQUENCE [LARGE SCALE GENOMIC DNA]</scope>
    <source>
        <strain evidence="8">CGMCC 1.10657</strain>
    </source>
</reference>
<dbReference type="InterPro" id="IPR019993">
    <property type="entry name" value="RecB_nuclease_TM0106_put"/>
</dbReference>
<accession>A0A1H3WHD3</accession>
<keyword evidence="3" id="KW-0347">Helicase</keyword>
<dbReference type="Pfam" id="PF13482">
    <property type="entry name" value="RNase_H_2"/>
    <property type="match status" value="1"/>
</dbReference>
<keyword evidence="1" id="KW-0547">Nucleotide-binding</keyword>
<dbReference type="InterPro" id="IPR050534">
    <property type="entry name" value="Coronavir_polyprotein_1ab"/>
</dbReference>
<gene>
    <name evidence="7" type="ORF">SAMN05216562_0799</name>
</gene>
<dbReference type="InterPro" id="IPR038720">
    <property type="entry name" value="YprB_RNase_H-like_dom"/>
</dbReference>
<dbReference type="CDD" id="cd17934">
    <property type="entry name" value="DEXXQc_Upf1-like"/>
    <property type="match status" value="1"/>
</dbReference>
<dbReference type="OrthoDB" id="9757917at2"/>
<dbReference type="Pfam" id="PF13604">
    <property type="entry name" value="AAA_30"/>
    <property type="match status" value="1"/>
</dbReference>
<keyword evidence="8" id="KW-1185">Reference proteome</keyword>
<dbReference type="InterPro" id="IPR027417">
    <property type="entry name" value="P-loop_NTPase"/>
</dbReference>
<dbReference type="RefSeq" id="WP_091385373.1">
    <property type="nucleotide sequence ID" value="NZ_FNQO01000001.1"/>
</dbReference>
<evidence type="ECO:0000256" key="2">
    <source>
        <dbReference type="ARBA" id="ARBA00022801"/>
    </source>
</evidence>
<dbReference type="STRING" id="658218.SAMN05216562_0799"/>
<sequence>MYYESGRVIYSPSDLCRFIESPFAAWMERLSTDFPDCGIKPDGEDPLQAVLATRGLAHEQDHLDEMRNAGKSIFAVSSQLSFTEKLIATREAMSRGIDVIFQAALEKLPFRGFADFLVKVEGPSSLGHYHYTVWDTKLSGAVKPSHLVQLCTYAEMLAECQGCLPESVSIVLGSRKRDSFPLRDYFSYYQAQKSQFLSAETSFNAEVMPDPADSVSWGRWGTYAEKILEERDHLSRVANITRAQVKKLQAAGINTLTGLAESELVRVPGINDIVFTRLQAQARIQQASQDCEKPRFEILIPEAGQHLGLSLLPPPSTLDVFFDIEGFPLEEGGLEYLWGATYFDESGNRCFRDFWAHDANEEKAAFEAFMHWVYERWQHDPQMHIYHYANYEIAACRRLMGRYGVCEHEVDQLLRNEVFVDLYKIVRHGLRLGERNYSIKSVEHLYRGKRETDVGTGGDSVVVYEQWRQQRDGDSWQTSKILKSIREYNIDDCDSTQELVEWLREEQERHGITYVGPTEPRESEVTEEVSERTQLRDRLLGLAERQRASECGEETDPSRVPQSVVTETLAWLLEFHRREAKPVFWRLFDRLGLTHDELLDDIDCLAQCERTPRPPFKVSPRARKHAFEYRFDANQEFKGAAKTFYLAGEEDDAGRPLKVSFEDTESDLEVGLIVISAMQEPPAVITLVPDEYVNPNPIPQALDRVIAAYERGEWRACAIGDFLSRALPRINGHTSGMSIVTGTDPKERLKQVIRGVSNLQASYLTIQGPPGAGKTYTGKHIITELVKQGRTVGICSNSHKAINNLLIGTASYCHDQGIPVSCVCTKDTDSQLEELGIQVLANKDIEGTVAPGTVVGTTAWGFAREDLQGRFDYVFVDEAGQVSLANLVAISGAAENIVLMGDQMQLGQPIQGSHPGLAGLSVLDYLLGEQAAIDEQMGVFLDTTYRMHPAVNDVVSHAFYGGRLEAHPDNVKQVIDVPSSYHGPLDCEAGVIYLPVEHEGNTQASEEEVAEIVARTEELLGRNYCDKNGKTRELTLADMLFMAPYNHQVNKLKQALGEEARVGSVDKFQGQEAPIVFISMCASEAAESPRGLAFLFDKHRLNVAISRAQALAVIVGSPNLGLTKANSLSDLRRLNLWQLLSRANT</sequence>
<dbReference type="NCBIfam" id="TIGR03491">
    <property type="entry name" value="TM0106 family RecB-like putative nuclease"/>
    <property type="match status" value="1"/>
</dbReference>
<dbReference type="InterPro" id="IPR012337">
    <property type="entry name" value="RNaseH-like_sf"/>
</dbReference>
<name>A0A1H3WHD3_9GAMM</name>
<evidence type="ECO:0000256" key="3">
    <source>
        <dbReference type="ARBA" id="ARBA00022806"/>
    </source>
</evidence>
<evidence type="ECO:0000256" key="1">
    <source>
        <dbReference type="ARBA" id="ARBA00022741"/>
    </source>
</evidence>
<evidence type="ECO:0000259" key="6">
    <source>
        <dbReference type="Pfam" id="PF13482"/>
    </source>
</evidence>
<protein>
    <recommendedName>
        <fullName evidence="9">AAA domain-containing protein</fullName>
    </recommendedName>
</protein>
<dbReference type="CDD" id="cd18808">
    <property type="entry name" value="SF1_C_Upf1"/>
    <property type="match status" value="1"/>
</dbReference>
<keyword evidence="2" id="KW-0378">Hydrolase</keyword>
<evidence type="ECO:0000313" key="7">
    <source>
        <dbReference type="EMBL" id="SDZ85638.1"/>
    </source>
</evidence>
<organism evidence="7 8">
    <name type="scientific">Microbulbifer marinus</name>
    <dbReference type="NCBI Taxonomy" id="658218"/>
    <lineage>
        <taxon>Bacteria</taxon>
        <taxon>Pseudomonadati</taxon>
        <taxon>Pseudomonadota</taxon>
        <taxon>Gammaproteobacteria</taxon>
        <taxon>Cellvibrionales</taxon>
        <taxon>Microbulbiferaceae</taxon>
        <taxon>Microbulbifer</taxon>
    </lineage>
</organism>
<dbReference type="PANTHER" id="PTHR43788:SF8">
    <property type="entry name" value="DNA-BINDING PROTEIN SMUBP-2"/>
    <property type="match status" value="1"/>
</dbReference>
<keyword evidence="4" id="KW-0067">ATP-binding</keyword>
<dbReference type="InterPro" id="IPR047187">
    <property type="entry name" value="SF1_C_Upf1"/>
</dbReference>
<dbReference type="SUPFAM" id="SSF53098">
    <property type="entry name" value="Ribonuclease H-like"/>
    <property type="match status" value="1"/>
</dbReference>
<dbReference type="GO" id="GO:0043139">
    <property type="term" value="F:5'-3' DNA helicase activity"/>
    <property type="evidence" value="ECO:0007669"/>
    <property type="project" value="TreeGrafter"/>
</dbReference>
<proteinExistence type="predicted"/>
<dbReference type="GO" id="GO:0016787">
    <property type="term" value="F:hydrolase activity"/>
    <property type="evidence" value="ECO:0007669"/>
    <property type="project" value="UniProtKB-KW"/>
</dbReference>
<evidence type="ECO:0000259" key="5">
    <source>
        <dbReference type="Pfam" id="PF13087"/>
    </source>
</evidence>
<dbReference type="InterPro" id="IPR041679">
    <property type="entry name" value="DNA2/NAM7-like_C"/>
</dbReference>
<evidence type="ECO:0000256" key="4">
    <source>
        <dbReference type="ARBA" id="ARBA00022840"/>
    </source>
</evidence>